<dbReference type="RefSeq" id="WP_015258411.1">
    <property type="nucleotide sequence ID" value="NC_019902.2"/>
</dbReference>
<feature type="transmembrane region" description="Helical" evidence="1">
    <location>
        <begin position="79"/>
        <end position="97"/>
    </location>
</feature>
<dbReference type="OrthoDB" id="281633at2"/>
<dbReference type="STRING" id="1255043.TVNIR_1617"/>
<dbReference type="EMBL" id="CP003989">
    <property type="protein sequence ID" value="AGA33283.1"/>
    <property type="molecule type" value="Genomic_DNA"/>
</dbReference>
<dbReference type="eggNOG" id="ENOG50335JP">
    <property type="taxonomic scope" value="Bacteria"/>
</dbReference>
<keyword evidence="3" id="KW-1185">Reference proteome</keyword>
<dbReference type="Proteomes" id="UP000010809">
    <property type="component" value="Chromosome"/>
</dbReference>
<dbReference type="Pfam" id="PF20589">
    <property type="entry name" value="DUF6790"/>
    <property type="match status" value="1"/>
</dbReference>
<dbReference type="InterPro" id="IPR046740">
    <property type="entry name" value="DUF6790"/>
</dbReference>
<keyword evidence="1" id="KW-1133">Transmembrane helix</keyword>
<dbReference type="HOGENOM" id="CLU_119491_1_0_6"/>
<feature type="transmembrane region" description="Helical" evidence="1">
    <location>
        <begin position="40"/>
        <end position="59"/>
    </location>
</feature>
<keyword evidence="1" id="KW-0472">Membrane</keyword>
<evidence type="ECO:0008006" key="4">
    <source>
        <dbReference type="Google" id="ProtNLM"/>
    </source>
</evidence>
<evidence type="ECO:0000256" key="1">
    <source>
        <dbReference type="SAM" id="Phobius"/>
    </source>
</evidence>
<gene>
    <name evidence="2" type="ordered locus">TVNIR_1617</name>
</gene>
<dbReference type="KEGG" id="tni:TVNIR_1617"/>
<sequence>MTSHGSFIAAFHILFLLIPPVSAALWWHHRRNIGVRYRPILLKHLVFVGVGVQGFMAGLKQIFTGESIAAYLDWAYSPFVAELGLMNLSFGILGLIAPFASRGFLIATSLGYGIFLIGAATGHLYDVINTGNLALGNIGPTLWSDILIPLVLLWLILATRENAKAA</sequence>
<dbReference type="PATRIC" id="fig|1255043.3.peg.1636"/>
<reference evidence="2" key="1">
    <citation type="submission" date="2015-12" db="EMBL/GenBank/DDBJ databases">
        <authorList>
            <person name="Tikhonova T.V."/>
            <person name="Pavlov A.R."/>
            <person name="Beletsky A.V."/>
            <person name="Mardanov A.V."/>
            <person name="Sorokin D.Y."/>
            <person name="Ravin N.V."/>
            <person name="Popov V.O."/>
        </authorList>
    </citation>
    <scope>NUCLEOTIDE SEQUENCE</scope>
    <source>
        <strain evidence="2">DSM 14787</strain>
    </source>
</reference>
<protein>
    <recommendedName>
        <fullName evidence="4">DoxX family protein</fullName>
    </recommendedName>
</protein>
<name>L0DW78_THIND</name>
<dbReference type="AlphaFoldDB" id="L0DW78"/>
<evidence type="ECO:0000313" key="2">
    <source>
        <dbReference type="EMBL" id="AGA33283.1"/>
    </source>
</evidence>
<feature type="transmembrane region" description="Helical" evidence="1">
    <location>
        <begin position="104"/>
        <end position="125"/>
    </location>
</feature>
<proteinExistence type="predicted"/>
<feature type="transmembrane region" description="Helical" evidence="1">
    <location>
        <begin position="6"/>
        <end position="28"/>
    </location>
</feature>
<evidence type="ECO:0000313" key="3">
    <source>
        <dbReference type="Proteomes" id="UP000010809"/>
    </source>
</evidence>
<accession>L0DW78</accession>
<keyword evidence="1" id="KW-0812">Transmembrane</keyword>
<organism evidence="2 3">
    <name type="scientific">Thioalkalivibrio nitratireducens (strain DSM 14787 / UNIQEM 213 / ALEN2)</name>
    <dbReference type="NCBI Taxonomy" id="1255043"/>
    <lineage>
        <taxon>Bacteria</taxon>
        <taxon>Pseudomonadati</taxon>
        <taxon>Pseudomonadota</taxon>
        <taxon>Gammaproteobacteria</taxon>
        <taxon>Chromatiales</taxon>
        <taxon>Ectothiorhodospiraceae</taxon>
        <taxon>Thioalkalivibrio</taxon>
    </lineage>
</organism>
<feature type="transmembrane region" description="Helical" evidence="1">
    <location>
        <begin position="137"/>
        <end position="157"/>
    </location>
</feature>